<dbReference type="CDD" id="cd00093">
    <property type="entry name" value="HTH_XRE"/>
    <property type="match status" value="1"/>
</dbReference>
<dbReference type="InterPro" id="IPR011990">
    <property type="entry name" value="TPR-like_helical_dom_sf"/>
</dbReference>
<dbReference type="SUPFAM" id="SSF47413">
    <property type="entry name" value="lambda repressor-like DNA-binding domains"/>
    <property type="match status" value="1"/>
</dbReference>
<proteinExistence type="predicted"/>
<evidence type="ECO:0000259" key="1">
    <source>
        <dbReference type="PROSITE" id="PS50943"/>
    </source>
</evidence>
<evidence type="ECO:0000313" key="2">
    <source>
        <dbReference type="EMBL" id="BBH91111.1"/>
    </source>
</evidence>
<organism evidence="2">
    <name type="scientific">Thermosporothrix sp. COM3</name>
    <dbReference type="NCBI Taxonomy" id="2490863"/>
    <lineage>
        <taxon>Bacteria</taxon>
        <taxon>Bacillati</taxon>
        <taxon>Chloroflexota</taxon>
        <taxon>Ktedonobacteria</taxon>
        <taxon>Ktedonobacterales</taxon>
        <taxon>Thermosporotrichaceae</taxon>
        <taxon>Thermosporothrix</taxon>
    </lineage>
</organism>
<dbReference type="Gene3D" id="1.10.260.40">
    <property type="entry name" value="lambda repressor-like DNA-binding domains"/>
    <property type="match status" value="1"/>
</dbReference>
<dbReference type="InterPro" id="IPR010982">
    <property type="entry name" value="Lambda_DNA-bd_dom_sf"/>
</dbReference>
<dbReference type="GO" id="GO:0003677">
    <property type="term" value="F:DNA binding"/>
    <property type="evidence" value="ECO:0007669"/>
    <property type="project" value="InterPro"/>
</dbReference>
<dbReference type="EMBL" id="AP019376">
    <property type="protein sequence ID" value="BBH91111.1"/>
    <property type="molecule type" value="Genomic_DNA"/>
</dbReference>
<dbReference type="InterPro" id="IPR001387">
    <property type="entry name" value="Cro/C1-type_HTH"/>
</dbReference>
<protein>
    <recommendedName>
        <fullName evidence="1">HTH cro/C1-type domain-containing protein</fullName>
    </recommendedName>
</protein>
<reference evidence="2" key="1">
    <citation type="submission" date="2018-12" db="EMBL/GenBank/DDBJ databases">
        <title>Novel natural products biosynthetic potential of the class Ktedonobacteria.</title>
        <authorList>
            <person name="Zheng Y."/>
            <person name="Saitou A."/>
            <person name="Wang C.M."/>
            <person name="Toyoda A."/>
            <person name="Minakuchi Y."/>
            <person name="Sekiguchi Y."/>
            <person name="Ueda K."/>
            <person name="Takano H."/>
            <person name="Sakai Y."/>
            <person name="Yokota A."/>
            <person name="Yabe S."/>
        </authorList>
    </citation>
    <scope>NUCLEOTIDE SEQUENCE</scope>
    <source>
        <strain evidence="2">COM3</strain>
    </source>
</reference>
<dbReference type="PROSITE" id="PS50943">
    <property type="entry name" value="HTH_CROC1"/>
    <property type="match status" value="1"/>
</dbReference>
<gene>
    <name evidence="2" type="ORF">KTC_58620</name>
</gene>
<dbReference type="Gene3D" id="1.25.40.10">
    <property type="entry name" value="Tetratricopeptide repeat domain"/>
    <property type="match status" value="1"/>
</dbReference>
<accession>A0A455SVC2</accession>
<dbReference type="Pfam" id="PF01381">
    <property type="entry name" value="HTH_3"/>
    <property type="match status" value="1"/>
</dbReference>
<dbReference type="AlphaFoldDB" id="A0A455SVC2"/>
<feature type="domain" description="HTH cro/C1-type" evidence="1">
    <location>
        <begin position="7"/>
        <end position="61"/>
    </location>
</feature>
<name>A0A455SVC2_9CHLR</name>
<sequence>MEPNHKLKYEREKRGWSQAYVARKIGTSADLISKWERGLRGVGMQHRQALCDLFNRNAEELGFIQPITSLIKELGNEASLDKDDPMNKGRRQLLQQALTLLCSGGLATPNHISIPTDLYITLSDTALRECWHQINNNTSQASEILSVIAPMLINMALEPSPYQQQLASIATKTLLLRVIAATHKANYIARELFNHEAIQCSRLSNDYLLQAAALTYMGWTYLVCPPVRPEKAIEAAKEALTANRSEKTNIASNCHAIMAEAYSYLGADYKQTALRHMGLAQESYANTTVVLDYADCTPYTLHHNAAMAYLHLGDPKTAIQQLDKSLLQNATPRGQCGSLLYIADAACKINDYDLFKTRFIQGIELVETIHSDHRKALAKQIANRAPKDWLRDDELQKAITKLHV</sequence>
<dbReference type="SMART" id="SM00530">
    <property type="entry name" value="HTH_XRE"/>
    <property type="match status" value="1"/>
</dbReference>
<dbReference type="SUPFAM" id="SSF48452">
    <property type="entry name" value="TPR-like"/>
    <property type="match status" value="1"/>
</dbReference>